<dbReference type="KEGG" id="gai:IMCC3135_24550"/>
<reference evidence="3 4" key="1">
    <citation type="submission" date="2016-12" db="EMBL/GenBank/DDBJ databases">
        <authorList>
            <person name="Song W.-J."/>
            <person name="Kurnit D.M."/>
        </authorList>
    </citation>
    <scope>NUCLEOTIDE SEQUENCE [LARGE SCALE GENOMIC DNA]</scope>
    <source>
        <strain evidence="3 4">IMCC3135</strain>
    </source>
</reference>
<name>A0A2Z2P2Z8_9GAMM</name>
<accession>A0A2Z2P2Z8</accession>
<keyword evidence="4" id="KW-1185">Reference proteome</keyword>
<feature type="compositionally biased region" description="Polar residues" evidence="1">
    <location>
        <begin position="299"/>
        <end position="314"/>
    </location>
</feature>
<keyword evidence="2" id="KW-0812">Transmembrane</keyword>
<keyword evidence="2" id="KW-1133">Transmembrane helix</keyword>
<sequence>MSNITLDEMLPLLSREANARSGTLLSIFIAISLVFLLTGFMWQKKYTSFVQLYVDDSNIVAPIIGTNSTVNRDKANVAKEELFALDILDTVLDTVGFTNANTTPAEREEYREDLTDATNVFNRNNQLLEIDYWHDDPKIAFQTTSLFAELFLQKTMNSSTEETTEAFEFITSQVATYRDKLEDAEGRLESFRSQHPGMSATTEGNVNARIVELQRDLEQTSLIFAQADQRRRTLQAELSSESSTIARDYQIGQTREQIGRLQSEIDVLSLSYTDDYPDIVRLRQQIEDVKAQAQRRSEQTNSQSGGQSVFNVGGNSFTGSSNLSPVYQQLRSDLARTSAEADAQQSRMRQLNVLLTKEKERSTQSSQVERELSQLTRDYEINKKFYEDLLSQQENARLTMTLGAEKQGVLYRIAQPANFPARPNGLRFLHIVVAGIAMASVLPFLYLFVFLKMDPRIRTASAVTDLLQLPLLTTVPHMPSPNEKTPFFSRPAVIISTVIFVCLLYVLVFVIKYTMEASSGGAL</sequence>
<dbReference type="GO" id="GO:0004713">
    <property type="term" value="F:protein tyrosine kinase activity"/>
    <property type="evidence" value="ECO:0007669"/>
    <property type="project" value="TreeGrafter"/>
</dbReference>
<dbReference type="GO" id="GO:0005886">
    <property type="term" value="C:plasma membrane"/>
    <property type="evidence" value="ECO:0007669"/>
    <property type="project" value="TreeGrafter"/>
</dbReference>
<protein>
    <submittedName>
        <fullName evidence="3">Uncharacterized protein</fullName>
    </submittedName>
</protein>
<dbReference type="OrthoDB" id="9795292at2"/>
<dbReference type="Proteomes" id="UP000250079">
    <property type="component" value="Chromosome"/>
</dbReference>
<dbReference type="NCBIfam" id="TIGR03007">
    <property type="entry name" value="pepcterm_ChnLen"/>
    <property type="match status" value="1"/>
</dbReference>
<feature type="transmembrane region" description="Helical" evidence="2">
    <location>
        <begin position="21"/>
        <end position="42"/>
    </location>
</feature>
<dbReference type="InterPro" id="IPR014345">
    <property type="entry name" value="XrtA_polysacc_chain"/>
</dbReference>
<keyword evidence="2" id="KW-0472">Membrane</keyword>
<dbReference type="PANTHER" id="PTHR32309:SF13">
    <property type="entry name" value="FERRIC ENTEROBACTIN TRANSPORT PROTEIN FEPE"/>
    <property type="match status" value="1"/>
</dbReference>
<evidence type="ECO:0000256" key="2">
    <source>
        <dbReference type="SAM" id="Phobius"/>
    </source>
</evidence>
<evidence type="ECO:0000313" key="3">
    <source>
        <dbReference type="EMBL" id="ASJ74977.1"/>
    </source>
</evidence>
<evidence type="ECO:0000256" key="1">
    <source>
        <dbReference type="SAM" id="MobiDB-lite"/>
    </source>
</evidence>
<feature type="region of interest" description="Disordered" evidence="1">
    <location>
        <begin position="291"/>
        <end position="314"/>
    </location>
</feature>
<dbReference type="RefSeq" id="WP_088919942.1">
    <property type="nucleotide sequence ID" value="NZ_CP018632.1"/>
</dbReference>
<feature type="transmembrane region" description="Helical" evidence="2">
    <location>
        <begin position="428"/>
        <end position="451"/>
    </location>
</feature>
<dbReference type="InterPro" id="IPR050445">
    <property type="entry name" value="Bact_polysacc_biosynth/exp"/>
</dbReference>
<proteinExistence type="predicted"/>
<feature type="transmembrane region" description="Helical" evidence="2">
    <location>
        <begin position="492"/>
        <end position="511"/>
    </location>
</feature>
<dbReference type="AlphaFoldDB" id="A0A2Z2P2Z8"/>
<dbReference type="EMBL" id="CP018632">
    <property type="protein sequence ID" value="ASJ74977.1"/>
    <property type="molecule type" value="Genomic_DNA"/>
</dbReference>
<gene>
    <name evidence="3" type="ORF">IMCC3135_24550</name>
</gene>
<evidence type="ECO:0000313" key="4">
    <source>
        <dbReference type="Proteomes" id="UP000250079"/>
    </source>
</evidence>
<organism evidence="3 4">
    <name type="scientific">Granulosicoccus antarcticus IMCC3135</name>
    <dbReference type="NCBI Taxonomy" id="1192854"/>
    <lineage>
        <taxon>Bacteria</taxon>
        <taxon>Pseudomonadati</taxon>
        <taxon>Pseudomonadota</taxon>
        <taxon>Gammaproteobacteria</taxon>
        <taxon>Chromatiales</taxon>
        <taxon>Granulosicoccaceae</taxon>
        <taxon>Granulosicoccus</taxon>
    </lineage>
</organism>
<dbReference type="PANTHER" id="PTHR32309">
    <property type="entry name" value="TYROSINE-PROTEIN KINASE"/>
    <property type="match status" value="1"/>
</dbReference>